<dbReference type="PANTHER" id="PTHR10151:SF120">
    <property type="entry name" value="BIS(5'-ADENOSYL)-TRIPHOSPHATASE"/>
    <property type="match status" value="1"/>
</dbReference>
<dbReference type="KEGG" id="dor:Desor_2113"/>
<reference evidence="2" key="1">
    <citation type="submission" date="2011-11" db="EMBL/GenBank/DDBJ databases">
        <title>Complete sequence of Desulfosporosinus orientis DSM 765.</title>
        <authorList>
            <person name="Lucas S."/>
            <person name="Han J."/>
            <person name="Lapidus A."/>
            <person name="Cheng J.-F."/>
            <person name="Goodwin L."/>
            <person name="Pitluck S."/>
            <person name="Peters L."/>
            <person name="Ovchinnikova G."/>
            <person name="Teshima H."/>
            <person name="Detter J.C."/>
            <person name="Han C."/>
            <person name="Tapia R."/>
            <person name="Land M."/>
            <person name="Hauser L."/>
            <person name="Kyrpides N."/>
            <person name="Ivanova N."/>
            <person name="Pagani I."/>
            <person name="Pester M."/>
            <person name="Spring S."/>
            <person name="Ollivier B."/>
            <person name="Rattei T."/>
            <person name="Klenk H.-P."/>
            <person name="Wagner M."/>
            <person name="Loy A."/>
            <person name="Woyke T."/>
        </authorList>
    </citation>
    <scope>NUCLEOTIDE SEQUENCE [LARGE SCALE GENOMIC DNA]</scope>
    <source>
        <strain evidence="2">ATCC 19365 / DSM 765 / NCIMB 8382 / VKM B-1628</strain>
    </source>
</reference>
<dbReference type="HOGENOM" id="CLU_403210_0_0_9"/>
<proteinExistence type="predicted"/>
<protein>
    <recommendedName>
        <fullName evidence="3">AP superfamily protein</fullName>
    </recommendedName>
</protein>
<dbReference type="SUPFAM" id="SSF53649">
    <property type="entry name" value="Alkaline phosphatase-like"/>
    <property type="match status" value="1"/>
</dbReference>
<evidence type="ECO:0008006" key="3">
    <source>
        <dbReference type="Google" id="ProtNLM"/>
    </source>
</evidence>
<evidence type="ECO:0000313" key="2">
    <source>
        <dbReference type="Proteomes" id="UP000006346"/>
    </source>
</evidence>
<reference evidence="1 2" key="2">
    <citation type="journal article" date="2012" name="J. Bacteriol.">
        <title>Complete genome sequences of Desulfosporosinus orientis DSM765T, Desulfosporosinus youngiae DSM17734T, Desulfosporosinus meridiei DSM13257T, and Desulfosporosinus acidiphilus DSM22704T.</title>
        <authorList>
            <person name="Pester M."/>
            <person name="Brambilla E."/>
            <person name="Alazard D."/>
            <person name="Rattei T."/>
            <person name="Weinmaier T."/>
            <person name="Han J."/>
            <person name="Lucas S."/>
            <person name="Lapidus A."/>
            <person name="Cheng J.F."/>
            <person name="Goodwin L."/>
            <person name="Pitluck S."/>
            <person name="Peters L."/>
            <person name="Ovchinnikova G."/>
            <person name="Teshima H."/>
            <person name="Detter J.C."/>
            <person name="Han C.S."/>
            <person name="Tapia R."/>
            <person name="Land M.L."/>
            <person name="Hauser L."/>
            <person name="Kyrpides N.C."/>
            <person name="Ivanova N.N."/>
            <person name="Pagani I."/>
            <person name="Huntmann M."/>
            <person name="Wei C.L."/>
            <person name="Davenport K.W."/>
            <person name="Daligault H."/>
            <person name="Chain P.S."/>
            <person name="Chen A."/>
            <person name="Mavromatis K."/>
            <person name="Markowitz V."/>
            <person name="Szeto E."/>
            <person name="Mikhailova N."/>
            <person name="Pati A."/>
            <person name="Wagner M."/>
            <person name="Woyke T."/>
            <person name="Ollivier B."/>
            <person name="Klenk H.P."/>
            <person name="Spring S."/>
            <person name="Loy A."/>
        </authorList>
    </citation>
    <scope>NUCLEOTIDE SEQUENCE [LARGE SCALE GENOMIC DNA]</scope>
    <source>
        <strain evidence="2">ATCC 19365 / DSM 765 / NCIMB 8382 / VKM B-1628</strain>
    </source>
</reference>
<dbReference type="Proteomes" id="UP000006346">
    <property type="component" value="Chromosome"/>
</dbReference>
<name>G7W658_DESOD</name>
<organism evidence="1 2">
    <name type="scientific">Desulfosporosinus orientis (strain ATCC 19365 / DSM 765 / NCIMB 8382 / VKM B-1628 / Singapore I)</name>
    <name type="common">Desulfotomaculum orientis</name>
    <dbReference type="NCBI Taxonomy" id="768706"/>
    <lineage>
        <taxon>Bacteria</taxon>
        <taxon>Bacillati</taxon>
        <taxon>Bacillota</taxon>
        <taxon>Clostridia</taxon>
        <taxon>Eubacteriales</taxon>
        <taxon>Desulfitobacteriaceae</taxon>
        <taxon>Desulfosporosinus</taxon>
    </lineage>
</organism>
<accession>G7W658</accession>
<keyword evidence="2" id="KW-1185">Reference proteome</keyword>
<sequence length="685" mass="76211">MQRKAATEKVLCLGVDGMDPRLTRKYVDKGIMPNTKRLLEWGAAREDLVLLGGHPTVTPPMWTTLATGTNSNVHGITGFWRKSSNKTLDFMDYNLDSRLCKAEPVWNCFAEAGKKTLVWHWPGSSWPPTSDSPNLMVVDGTSPGSVGMAVSTVDPEFLVEADAEIKELGIAPKGNVQSVAPCVVENLDVGSTKADSEAGVKTDQGLTDGSFSTGMSLRVLIMGEEQQMTGITEAQLDVLRSPIKEPSGWEHAPEGAKEFIVMFSKGLLRRPCLILKGDNGEYNRVAIYKSKKDAEPIAVLEPGVMTRQVVDEGMKANGNKFRVSRNIKLLSIKPDGSKLNMWVSSGMDIDNDSVWHPKRIYKEITENVGYITPTTMVGCQDKTLITDIMLDNWYSTADWQSAAILHLIETEDLDAVFSHFHAIDLQAHMFIKHLAEKDFNRLPREDYEKFMEDIYIQTDYYLGKFIHLMDEGWTISVFSDHAQVASKHDIPFLGEIAGVNVRVMQELGFTVLKTDENGNELPEIDWEKTRAIAQREGHIYINLKGRESTGIVDPADQYELEEEIMTALYGYKDKKTGHRVVSVALRNRDAVLLGQGGPEAGDIYYCLAEGYNYDHADCLSTTLGEGDTSISPIFFVAGNGVKKGYYTDRLIRQIDFAPTMAVLGGVRMPAQCEGAPMYQILEEEY</sequence>
<dbReference type="Gene3D" id="3.40.720.10">
    <property type="entry name" value="Alkaline Phosphatase, subunit A"/>
    <property type="match status" value="3"/>
</dbReference>
<dbReference type="Pfam" id="PF01663">
    <property type="entry name" value="Phosphodiest"/>
    <property type="match status" value="1"/>
</dbReference>
<dbReference type="EMBL" id="CP003108">
    <property type="protein sequence ID" value="AET67720.1"/>
    <property type="molecule type" value="Genomic_DNA"/>
</dbReference>
<dbReference type="OrthoDB" id="9779418at2"/>
<dbReference type="PANTHER" id="PTHR10151">
    <property type="entry name" value="ECTONUCLEOTIDE PYROPHOSPHATASE/PHOSPHODIESTERASE"/>
    <property type="match status" value="1"/>
</dbReference>
<dbReference type="GO" id="GO:0016787">
    <property type="term" value="F:hydrolase activity"/>
    <property type="evidence" value="ECO:0007669"/>
    <property type="project" value="UniProtKB-ARBA"/>
</dbReference>
<dbReference type="PATRIC" id="fig|768706.3.peg.2126"/>
<evidence type="ECO:0000313" key="1">
    <source>
        <dbReference type="EMBL" id="AET67720.1"/>
    </source>
</evidence>
<dbReference type="eggNOG" id="COG3379">
    <property type="taxonomic scope" value="Bacteria"/>
</dbReference>
<gene>
    <name evidence="1" type="ordered locus">Desor_2113</name>
</gene>
<dbReference type="STRING" id="768706.Desor_2113"/>
<dbReference type="InterPro" id="IPR017850">
    <property type="entry name" value="Alkaline_phosphatase_core_sf"/>
</dbReference>
<dbReference type="RefSeq" id="WP_014184535.1">
    <property type="nucleotide sequence ID" value="NC_016584.1"/>
</dbReference>
<dbReference type="AlphaFoldDB" id="G7W658"/>
<dbReference type="InterPro" id="IPR002591">
    <property type="entry name" value="Phosphodiest/P_Trfase"/>
</dbReference>